<organism evidence="1 2">
    <name type="scientific">Klebsiella pneumoniae</name>
    <dbReference type="NCBI Taxonomy" id="573"/>
    <lineage>
        <taxon>Bacteria</taxon>
        <taxon>Pseudomonadati</taxon>
        <taxon>Pseudomonadota</taxon>
        <taxon>Gammaproteobacteria</taxon>
        <taxon>Enterobacterales</taxon>
        <taxon>Enterobacteriaceae</taxon>
        <taxon>Klebsiella/Raoultella group</taxon>
        <taxon>Klebsiella</taxon>
        <taxon>Klebsiella pneumoniae complex</taxon>
    </lineage>
</organism>
<dbReference type="GO" id="GO:0032259">
    <property type="term" value="P:methylation"/>
    <property type="evidence" value="ECO:0007669"/>
    <property type="project" value="UniProtKB-KW"/>
</dbReference>
<dbReference type="AlphaFoldDB" id="A0A2X3GPC1"/>
<proteinExistence type="predicted"/>
<dbReference type="Proteomes" id="UP000251721">
    <property type="component" value="Unassembled WGS sequence"/>
</dbReference>
<keyword evidence="1" id="KW-0808">Transferase</keyword>
<evidence type="ECO:0000313" key="2">
    <source>
        <dbReference type="Proteomes" id="UP000251721"/>
    </source>
</evidence>
<gene>
    <name evidence="1" type="ORF">NCTC13465_00404</name>
</gene>
<accession>A0A2X3GPC1</accession>
<keyword evidence="1" id="KW-0489">Methyltransferase</keyword>
<reference evidence="1 2" key="1">
    <citation type="submission" date="2018-06" db="EMBL/GenBank/DDBJ databases">
        <authorList>
            <consortium name="Pathogen Informatics"/>
            <person name="Doyle S."/>
        </authorList>
    </citation>
    <scope>NUCLEOTIDE SEQUENCE [LARGE SCALE GENOMIC DNA]</scope>
    <source>
        <strain evidence="1 2">NCTC13465</strain>
    </source>
</reference>
<name>A0A2X3GPC1_KLEPN</name>
<dbReference type="GO" id="GO:0008168">
    <property type="term" value="F:methyltransferase activity"/>
    <property type="evidence" value="ECO:0007669"/>
    <property type="project" value="UniProtKB-KW"/>
</dbReference>
<protein>
    <submittedName>
        <fullName evidence="1">Putative type I restriction-modification system DNA methylase</fullName>
    </submittedName>
</protein>
<dbReference type="EMBL" id="UAWQ01000003">
    <property type="protein sequence ID" value="SQC37030.1"/>
    <property type="molecule type" value="Genomic_DNA"/>
</dbReference>
<sequence length="68" mass="7829">MLPHVPDAYLDESFTDAKDGQLGRVGYEINFNRFFYQYQPPRKLHDIDEDLKQVEAEIAALLAEVASE</sequence>
<evidence type="ECO:0000313" key="1">
    <source>
        <dbReference type="EMBL" id="SQC37030.1"/>
    </source>
</evidence>